<organism evidence="1 2">
    <name type="scientific">Saccharibacillus brassicae</name>
    <dbReference type="NCBI Taxonomy" id="2583377"/>
    <lineage>
        <taxon>Bacteria</taxon>
        <taxon>Bacillati</taxon>
        <taxon>Bacillota</taxon>
        <taxon>Bacilli</taxon>
        <taxon>Bacillales</taxon>
        <taxon>Paenibacillaceae</taxon>
        <taxon>Saccharibacillus</taxon>
    </lineage>
</organism>
<dbReference type="AlphaFoldDB" id="A0A4Y6V4A4"/>
<proteinExistence type="predicted"/>
<reference evidence="1 2" key="1">
    <citation type="submission" date="2019-06" db="EMBL/GenBank/DDBJ databases">
        <title>Saccharibacillus brassicae sp. nov., an endophytic bacterium isolated from Chinese cabbage seeds (Brassica pekinensis).</title>
        <authorList>
            <person name="Jiang L."/>
            <person name="Lee J."/>
            <person name="Kim S.W."/>
        </authorList>
    </citation>
    <scope>NUCLEOTIDE SEQUENCE [LARGE SCALE GENOMIC DNA]</scope>
    <source>
        <strain evidence="2">KCTC 43072 / ATSA2</strain>
    </source>
</reference>
<dbReference type="EMBL" id="CP041217">
    <property type="protein sequence ID" value="QDH23471.1"/>
    <property type="molecule type" value="Genomic_DNA"/>
</dbReference>
<dbReference type="OrthoDB" id="2616749at2"/>
<accession>A0A4Y6V4A4</accession>
<gene>
    <name evidence="1" type="ORF">FFV09_22960</name>
</gene>
<dbReference type="KEGG" id="saca:FFV09_22960"/>
<dbReference type="RefSeq" id="WP_141450008.1">
    <property type="nucleotide sequence ID" value="NZ_CP041217.1"/>
</dbReference>
<evidence type="ECO:0000313" key="2">
    <source>
        <dbReference type="Proteomes" id="UP000316968"/>
    </source>
</evidence>
<dbReference type="Proteomes" id="UP000316968">
    <property type="component" value="Chromosome"/>
</dbReference>
<evidence type="ECO:0000313" key="1">
    <source>
        <dbReference type="EMBL" id="QDH23471.1"/>
    </source>
</evidence>
<protein>
    <submittedName>
        <fullName evidence="1">Uncharacterized protein</fullName>
    </submittedName>
</protein>
<keyword evidence="2" id="KW-1185">Reference proteome</keyword>
<name>A0A4Y6V4A4_SACBS</name>
<sequence length="130" mass="15627">MNIVEQIEIFPAVTDDEKRAVRALLERYPRMKTMCLAMERRTERTDREEEVRRVYQRMIDDIHTAIMLIVDDEVRLVLEERFFRSRTYKTTIFRFASMSARTIDRRINEGVETVAECLKLWGHNILSKKD</sequence>